<dbReference type="PANTHER" id="PTHR33495:SF2">
    <property type="entry name" value="ANTI-SIGMA FACTOR ANTAGONIST TM_1081-RELATED"/>
    <property type="match status" value="1"/>
</dbReference>
<dbReference type="OrthoDB" id="3577449at2"/>
<dbReference type="PANTHER" id="PTHR33495">
    <property type="entry name" value="ANTI-SIGMA FACTOR ANTAGONIST TM_1081-RELATED-RELATED"/>
    <property type="match status" value="1"/>
</dbReference>
<dbReference type="InterPro" id="IPR036513">
    <property type="entry name" value="STAS_dom_sf"/>
</dbReference>
<accession>A0A1H6EGZ1</accession>
<evidence type="ECO:0000313" key="3">
    <source>
        <dbReference type="Proteomes" id="UP000236732"/>
    </source>
</evidence>
<dbReference type="Gene3D" id="3.30.750.24">
    <property type="entry name" value="STAS domain"/>
    <property type="match status" value="1"/>
</dbReference>
<organism evidence="2 3">
    <name type="scientific">Nonomuraea solani</name>
    <dbReference type="NCBI Taxonomy" id="1144553"/>
    <lineage>
        <taxon>Bacteria</taxon>
        <taxon>Bacillati</taxon>
        <taxon>Actinomycetota</taxon>
        <taxon>Actinomycetes</taxon>
        <taxon>Streptosporangiales</taxon>
        <taxon>Streptosporangiaceae</taxon>
        <taxon>Nonomuraea</taxon>
    </lineage>
</organism>
<feature type="domain" description="STAS" evidence="1">
    <location>
        <begin position="1"/>
        <end position="74"/>
    </location>
</feature>
<dbReference type="InterPro" id="IPR002645">
    <property type="entry name" value="STAS_dom"/>
</dbReference>
<dbReference type="SUPFAM" id="SSF52091">
    <property type="entry name" value="SpoIIaa-like"/>
    <property type="match status" value="1"/>
</dbReference>
<dbReference type="InterPro" id="IPR058548">
    <property type="entry name" value="MlaB-like_STAS"/>
</dbReference>
<evidence type="ECO:0000313" key="2">
    <source>
        <dbReference type="EMBL" id="SEG96074.1"/>
    </source>
</evidence>
<dbReference type="Proteomes" id="UP000236732">
    <property type="component" value="Unassembled WGS sequence"/>
</dbReference>
<dbReference type="AlphaFoldDB" id="A0A1H6EGZ1"/>
<dbReference type="CDD" id="cd07043">
    <property type="entry name" value="STAS_anti-anti-sigma_factors"/>
    <property type="match status" value="1"/>
</dbReference>
<dbReference type="PROSITE" id="PS50801">
    <property type="entry name" value="STAS"/>
    <property type="match status" value="1"/>
</dbReference>
<dbReference type="RefSeq" id="WP_160150458.1">
    <property type="nucleotide sequence ID" value="NZ_FNVT01000009.1"/>
</dbReference>
<gene>
    <name evidence="2" type="ORF">SAMN05444920_109271</name>
</gene>
<dbReference type="Pfam" id="PF13466">
    <property type="entry name" value="STAS_2"/>
    <property type="match status" value="1"/>
</dbReference>
<keyword evidence="3" id="KW-1185">Reference proteome</keyword>
<evidence type="ECO:0000259" key="1">
    <source>
        <dbReference type="PROSITE" id="PS50801"/>
    </source>
</evidence>
<sequence length="146" mass="15751">MDSAASPSADELQHVLRPGEHVVLDLSELTLIDSSGLHVLLDCHRHCTEQQRSLHLSAVRSTPARLLRVTRVDQHPPMHAESTGVWSICTCCNRPSILGGSPPTDLRRRARSVPSHAVAAAAGSSASIRRASVLRAQTPLKILIAH</sequence>
<dbReference type="GO" id="GO:0043856">
    <property type="term" value="F:anti-sigma factor antagonist activity"/>
    <property type="evidence" value="ECO:0007669"/>
    <property type="project" value="TreeGrafter"/>
</dbReference>
<reference evidence="2 3" key="1">
    <citation type="submission" date="2016-10" db="EMBL/GenBank/DDBJ databases">
        <authorList>
            <person name="de Groot N.N."/>
        </authorList>
    </citation>
    <scope>NUCLEOTIDE SEQUENCE [LARGE SCALE GENOMIC DNA]</scope>
    <source>
        <strain evidence="2 3">CGMCC 4.7037</strain>
    </source>
</reference>
<proteinExistence type="predicted"/>
<protein>
    <submittedName>
        <fullName evidence="2">Anti-anti-sigma factor</fullName>
    </submittedName>
</protein>
<name>A0A1H6EGZ1_9ACTN</name>
<dbReference type="EMBL" id="FNVT01000009">
    <property type="protein sequence ID" value="SEG96074.1"/>
    <property type="molecule type" value="Genomic_DNA"/>
</dbReference>